<feature type="non-terminal residue" evidence="1">
    <location>
        <position position="132"/>
    </location>
</feature>
<dbReference type="AlphaFoldDB" id="A0A482VCN6"/>
<organism evidence="1 2">
    <name type="scientific">Asbolus verrucosus</name>
    <name type="common">Desert ironclad beetle</name>
    <dbReference type="NCBI Taxonomy" id="1661398"/>
    <lineage>
        <taxon>Eukaryota</taxon>
        <taxon>Metazoa</taxon>
        <taxon>Ecdysozoa</taxon>
        <taxon>Arthropoda</taxon>
        <taxon>Hexapoda</taxon>
        <taxon>Insecta</taxon>
        <taxon>Pterygota</taxon>
        <taxon>Neoptera</taxon>
        <taxon>Endopterygota</taxon>
        <taxon>Coleoptera</taxon>
        <taxon>Polyphaga</taxon>
        <taxon>Cucujiformia</taxon>
        <taxon>Tenebrionidae</taxon>
        <taxon>Pimeliinae</taxon>
        <taxon>Asbolus</taxon>
    </lineage>
</organism>
<name>A0A482VCN6_ASBVE</name>
<dbReference type="Proteomes" id="UP000292052">
    <property type="component" value="Unassembled WGS sequence"/>
</dbReference>
<evidence type="ECO:0000313" key="2">
    <source>
        <dbReference type="Proteomes" id="UP000292052"/>
    </source>
</evidence>
<sequence length="132" mass="15232">MFKRIFEVTQTRNKTIYVEHSLGMATSYIYCITRKEEARKRLAALISLAPTAFLKHININFRLLAKISGVIYEMLPILWTQAPTASSLNVLRHFSQIILNNGQFQAFDYDALNYKKYGKAKPPVYNISEINI</sequence>
<evidence type="ECO:0000313" key="1">
    <source>
        <dbReference type="EMBL" id="RZB41184.1"/>
    </source>
</evidence>
<dbReference type="Gene3D" id="3.40.50.1820">
    <property type="entry name" value="alpha/beta hydrolase"/>
    <property type="match status" value="2"/>
</dbReference>
<dbReference type="PANTHER" id="PTHR11005">
    <property type="entry name" value="LYSOSOMAL ACID LIPASE-RELATED"/>
    <property type="match status" value="1"/>
</dbReference>
<protein>
    <submittedName>
        <fullName evidence="1">Uncharacterized protein</fullName>
    </submittedName>
</protein>
<reference evidence="1 2" key="1">
    <citation type="submission" date="2017-03" db="EMBL/GenBank/DDBJ databases">
        <title>Genome of the blue death feigning beetle - Asbolus verrucosus.</title>
        <authorList>
            <person name="Rider S.D."/>
        </authorList>
    </citation>
    <scope>NUCLEOTIDE SEQUENCE [LARGE SCALE GENOMIC DNA]</scope>
    <source>
        <strain evidence="1">Butters</strain>
        <tissue evidence="1">Head and leg muscle</tissue>
    </source>
</reference>
<proteinExistence type="predicted"/>
<dbReference type="EMBL" id="QDEB01113674">
    <property type="protein sequence ID" value="RZB41184.1"/>
    <property type="molecule type" value="Genomic_DNA"/>
</dbReference>
<keyword evidence="2" id="KW-1185">Reference proteome</keyword>
<comment type="caution">
    <text evidence="1">The sequence shown here is derived from an EMBL/GenBank/DDBJ whole genome shotgun (WGS) entry which is preliminary data.</text>
</comment>
<dbReference type="InterPro" id="IPR029058">
    <property type="entry name" value="AB_hydrolase_fold"/>
</dbReference>
<gene>
    <name evidence="1" type="ORF">BDFB_013234</name>
</gene>
<dbReference type="OrthoDB" id="9974421at2759"/>
<accession>A0A482VCN6</accession>